<evidence type="ECO:0000313" key="2">
    <source>
        <dbReference type="Proteomes" id="UP000621500"/>
    </source>
</evidence>
<dbReference type="RefSeq" id="WP_203859693.1">
    <property type="nucleotide sequence ID" value="NZ_BAAAZQ010000010.1"/>
</dbReference>
<keyword evidence="2" id="KW-1185">Reference proteome</keyword>
<reference evidence="1 2" key="1">
    <citation type="submission" date="2021-01" db="EMBL/GenBank/DDBJ databases">
        <title>Whole genome shotgun sequence of Plantactinospora mayteni NBRC 109088.</title>
        <authorList>
            <person name="Komaki H."/>
            <person name="Tamura T."/>
        </authorList>
    </citation>
    <scope>NUCLEOTIDE SEQUENCE [LARGE SCALE GENOMIC DNA]</scope>
    <source>
        <strain evidence="1 2">NBRC 109088</strain>
    </source>
</reference>
<dbReference type="EMBL" id="BONX01000033">
    <property type="protein sequence ID" value="GIG98232.1"/>
    <property type="molecule type" value="Genomic_DNA"/>
</dbReference>
<accession>A0ABQ4EUB2</accession>
<name>A0ABQ4EUB2_9ACTN</name>
<organism evidence="1 2">
    <name type="scientific">Plantactinospora mayteni</name>
    <dbReference type="NCBI Taxonomy" id="566021"/>
    <lineage>
        <taxon>Bacteria</taxon>
        <taxon>Bacillati</taxon>
        <taxon>Actinomycetota</taxon>
        <taxon>Actinomycetes</taxon>
        <taxon>Micromonosporales</taxon>
        <taxon>Micromonosporaceae</taxon>
        <taxon>Plantactinospora</taxon>
    </lineage>
</organism>
<evidence type="ECO:0000313" key="1">
    <source>
        <dbReference type="EMBL" id="GIG98232.1"/>
    </source>
</evidence>
<comment type="caution">
    <text evidence="1">The sequence shown here is derived from an EMBL/GenBank/DDBJ whole genome shotgun (WGS) entry which is preliminary data.</text>
</comment>
<sequence length="61" mass="6236">MLVGIPLTDDERAAADNDHAAVDRLLQGLADVATPAGPTPNQLRAEPGKLLPLTVLPAPSA</sequence>
<dbReference type="Proteomes" id="UP000621500">
    <property type="component" value="Unassembled WGS sequence"/>
</dbReference>
<protein>
    <submittedName>
        <fullName evidence="1">Uncharacterized protein</fullName>
    </submittedName>
</protein>
<proteinExistence type="predicted"/>
<gene>
    <name evidence="1" type="ORF">Pma05_48050</name>
</gene>